<dbReference type="PANTHER" id="PTHR43399:SF4">
    <property type="entry name" value="CELL WALL-ASSOCIATED PROTEASE"/>
    <property type="match status" value="1"/>
</dbReference>
<feature type="chain" id="PRO_5047533661" evidence="8">
    <location>
        <begin position="26"/>
        <end position="564"/>
    </location>
</feature>
<sequence length="564" mass="62100">MKIPVFKPLLTITAAAMLTACGSTAPRLVSTPIEKIDSIPLKVQPLTEVQLKDWSGADLQTDTIPGMSVRKAYDEIIQNRKGETVIVGVVDSGVDIEHEDLDGVIWTNSDEIPGNNKDDDNNGYVDDIHGWNFLGDAVKENLEYVRIYKRLKPKYEGKTASSISTADRQEFIMYQRAKDEYQKEVSEVQQNLQQYQQIQEQLVAAHAAVSNRLGKEDYTREELSAMEASSQQMAQYKGMLTQIQNNVDENIPAALQQLAETIDYFKNRLDSHFNLDLNGRAIVGDDPYDITDTDYGNNDVDGPTEDKEDVKHGTHVAGIIAAERNNNIGINGIANNVKIMPVRAVPDGDEYDKDIALGIRYAVDNGAKVINTSFGKYFSPNPEWVIDALKYAAENDVLIVNAAGNESLDLDQNRVYPNDQYPEAPEEISDSFLTVGALNYEYGSGLVSGFSNYGKKNVDVFAPGSKIWSTTPNNEYEFLQGTSMASPAVAGVAAMIRSYYPKLSAAQVKHIIMNSGLSTGTMVMVGEQGQSTKNFSELSTSGKMVNLYNALILADKVAHGDIEL</sequence>
<evidence type="ECO:0000256" key="1">
    <source>
        <dbReference type="ARBA" id="ARBA00011073"/>
    </source>
</evidence>
<dbReference type="PRINTS" id="PR00723">
    <property type="entry name" value="SUBTILISIN"/>
</dbReference>
<feature type="active site" description="Charge relay system" evidence="5">
    <location>
        <position position="91"/>
    </location>
</feature>
<evidence type="ECO:0000256" key="4">
    <source>
        <dbReference type="ARBA" id="ARBA00022825"/>
    </source>
</evidence>
<dbReference type="SUPFAM" id="SSF52743">
    <property type="entry name" value="Subtilisin-like"/>
    <property type="match status" value="1"/>
</dbReference>
<evidence type="ECO:0000256" key="3">
    <source>
        <dbReference type="ARBA" id="ARBA00022801"/>
    </source>
</evidence>
<dbReference type="PANTHER" id="PTHR43399">
    <property type="entry name" value="SUBTILISIN-RELATED"/>
    <property type="match status" value="1"/>
</dbReference>
<evidence type="ECO:0000313" key="10">
    <source>
        <dbReference type="EMBL" id="MDT0642709.1"/>
    </source>
</evidence>
<proteinExistence type="inferred from homology"/>
<evidence type="ECO:0000256" key="6">
    <source>
        <dbReference type="RuleBase" id="RU003355"/>
    </source>
</evidence>
<keyword evidence="2 5" id="KW-0645">Protease</keyword>
<dbReference type="PROSITE" id="PS51892">
    <property type="entry name" value="SUBTILASE"/>
    <property type="match status" value="1"/>
</dbReference>
<keyword evidence="7" id="KW-0175">Coiled coil</keyword>
<dbReference type="InterPro" id="IPR022398">
    <property type="entry name" value="Peptidase_S8_His-AS"/>
</dbReference>
<evidence type="ECO:0000256" key="2">
    <source>
        <dbReference type="ARBA" id="ARBA00022670"/>
    </source>
</evidence>
<reference evidence="10 11" key="1">
    <citation type="submission" date="2023-09" db="EMBL/GenBank/DDBJ databases">
        <authorList>
            <person name="Rey-Velasco X."/>
        </authorList>
    </citation>
    <scope>NUCLEOTIDE SEQUENCE [LARGE SCALE GENOMIC DNA]</scope>
    <source>
        <strain evidence="10 11">F363</strain>
    </source>
</reference>
<dbReference type="Pfam" id="PF00082">
    <property type="entry name" value="Peptidase_S8"/>
    <property type="match status" value="1"/>
</dbReference>
<accession>A0ABU3C8N5</accession>
<dbReference type="InterPro" id="IPR017308">
    <property type="entry name" value="Pept_S8_subtilisin_bacteroid"/>
</dbReference>
<feature type="signal peptide" evidence="8">
    <location>
        <begin position="1"/>
        <end position="25"/>
    </location>
</feature>
<dbReference type="PROSITE" id="PS00138">
    <property type="entry name" value="SUBTILASE_SER"/>
    <property type="match status" value="1"/>
</dbReference>
<evidence type="ECO:0000259" key="9">
    <source>
        <dbReference type="Pfam" id="PF00082"/>
    </source>
</evidence>
<evidence type="ECO:0000256" key="7">
    <source>
        <dbReference type="SAM" id="Coils"/>
    </source>
</evidence>
<keyword evidence="3 5" id="KW-0378">Hydrolase</keyword>
<protein>
    <submittedName>
        <fullName evidence="10">S8 family peptidase</fullName>
        <ecNumber evidence="10">3.4.-.-</ecNumber>
    </submittedName>
</protein>
<keyword evidence="4 5" id="KW-0720">Serine protease</keyword>
<comment type="caution">
    <text evidence="10">The sequence shown here is derived from an EMBL/GenBank/DDBJ whole genome shotgun (WGS) entry which is preliminary data.</text>
</comment>
<dbReference type="PIRSF" id="PIRSF037892">
    <property type="entry name" value="Subtilisin_rel_SRU_0565"/>
    <property type="match status" value="1"/>
</dbReference>
<dbReference type="EC" id="3.4.-.-" evidence="10"/>
<evidence type="ECO:0000313" key="11">
    <source>
        <dbReference type="Proteomes" id="UP001262889"/>
    </source>
</evidence>
<dbReference type="PROSITE" id="PS00136">
    <property type="entry name" value="SUBTILASE_ASP"/>
    <property type="match status" value="1"/>
</dbReference>
<feature type="domain" description="Peptidase S8/S53" evidence="9">
    <location>
        <begin position="82"/>
        <end position="516"/>
    </location>
</feature>
<keyword evidence="11" id="KW-1185">Reference proteome</keyword>
<dbReference type="InterPro" id="IPR023827">
    <property type="entry name" value="Peptidase_S8_Asp-AS"/>
</dbReference>
<dbReference type="InterPro" id="IPR036852">
    <property type="entry name" value="Peptidase_S8/S53_dom_sf"/>
</dbReference>
<evidence type="ECO:0000256" key="8">
    <source>
        <dbReference type="SAM" id="SignalP"/>
    </source>
</evidence>
<dbReference type="InterPro" id="IPR023828">
    <property type="entry name" value="Peptidase_S8_Ser-AS"/>
</dbReference>
<dbReference type="InterPro" id="IPR034080">
    <property type="entry name" value="Protease_P7-like_dom"/>
</dbReference>
<dbReference type="PROSITE" id="PS51257">
    <property type="entry name" value="PROKAR_LIPOPROTEIN"/>
    <property type="match status" value="1"/>
</dbReference>
<organism evidence="10 11">
    <name type="scientific">Autumnicola tepida</name>
    <dbReference type="NCBI Taxonomy" id="3075595"/>
    <lineage>
        <taxon>Bacteria</taxon>
        <taxon>Pseudomonadati</taxon>
        <taxon>Bacteroidota</taxon>
        <taxon>Flavobacteriia</taxon>
        <taxon>Flavobacteriales</taxon>
        <taxon>Flavobacteriaceae</taxon>
        <taxon>Autumnicola</taxon>
    </lineage>
</organism>
<dbReference type="InterPro" id="IPR015500">
    <property type="entry name" value="Peptidase_S8_subtilisin-rel"/>
</dbReference>
<dbReference type="GO" id="GO:0016787">
    <property type="term" value="F:hydrolase activity"/>
    <property type="evidence" value="ECO:0007669"/>
    <property type="project" value="UniProtKB-KW"/>
</dbReference>
<dbReference type="Proteomes" id="UP001262889">
    <property type="component" value="Unassembled WGS sequence"/>
</dbReference>
<dbReference type="InterPro" id="IPR051048">
    <property type="entry name" value="Peptidase_S8/S53_subtilisin"/>
</dbReference>
<feature type="active site" description="Charge relay system" evidence="5">
    <location>
        <position position="312"/>
    </location>
</feature>
<dbReference type="InterPro" id="IPR000209">
    <property type="entry name" value="Peptidase_S8/S53_dom"/>
</dbReference>
<feature type="active site" description="Charge relay system" evidence="5">
    <location>
        <position position="483"/>
    </location>
</feature>
<dbReference type="CDD" id="cd07483">
    <property type="entry name" value="Peptidases_S8_Subtilisin_Novo-like"/>
    <property type="match status" value="1"/>
</dbReference>
<comment type="similarity">
    <text evidence="1 5 6">Belongs to the peptidase S8 family.</text>
</comment>
<dbReference type="RefSeq" id="WP_311534340.1">
    <property type="nucleotide sequence ID" value="NZ_JAVRHQ010000007.1"/>
</dbReference>
<dbReference type="EMBL" id="JAVRHQ010000007">
    <property type="protein sequence ID" value="MDT0642709.1"/>
    <property type="molecule type" value="Genomic_DNA"/>
</dbReference>
<keyword evidence="8" id="KW-0732">Signal</keyword>
<gene>
    <name evidence="10" type="ORF">RM553_07670</name>
</gene>
<name>A0ABU3C8N5_9FLAO</name>
<evidence type="ECO:0000256" key="5">
    <source>
        <dbReference type="PROSITE-ProRule" id="PRU01240"/>
    </source>
</evidence>
<dbReference type="PROSITE" id="PS00137">
    <property type="entry name" value="SUBTILASE_HIS"/>
    <property type="match status" value="1"/>
</dbReference>
<feature type="coiled-coil region" evidence="7">
    <location>
        <begin position="171"/>
        <end position="246"/>
    </location>
</feature>
<dbReference type="Gene3D" id="3.40.50.200">
    <property type="entry name" value="Peptidase S8/S53 domain"/>
    <property type="match status" value="2"/>
</dbReference>